<sequence>MSTIIFNVFSHYRSILFRNIANTHYASTNFKIPIFEGFNDLTKSVPPDKWNRPLAIFVLKNIYLFSHYSSPE</sequence>
<protein>
    <submittedName>
        <fullName evidence="1">Uncharacterized protein</fullName>
    </submittedName>
</protein>
<gene>
    <name evidence="1" type="ORF">RUN215_v1_1560027</name>
</gene>
<accession>A0A0S4X251</accession>
<evidence type="ECO:0000313" key="1">
    <source>
        <dbReference type="EMBL" id="CUV57898.1"/>
    </source>
</evidence>
<reference evidence="1" key="1">
    <citation type="submission" date="2015-10" db="EMBL/GenBank/DDBJ databases">
        <authorList>
            <person name="Gilbert D.G."/>
        </authorList>
    </citation>
    <scope>NUCLEOTIDE SEQUENCE</scope>
    <source>
        <strain evidence="1">Phyl III-seqv23</strain>
    </source>
</reference>
<organism evidence="1">
    <name type="scientific">Ralstonia solanacearum</name>
    <name type="common">Pseudomonas solanacearum</name>
    <dbReference type="NCBI Taxonomy" id="305"/>
    <lineage>
        <taxon>Bacteria</taxon>
        <taxon>Pseudomonadati</taxon>
        <taxon>Pseudomonadota</taxon>
        <taxon>Betaproteobacteria</taxon>
        <taxon>Burkholderiales</taxon>
        <taxon>Burkholderiaceae</taxon>
        <taxon>Ralstonia</taxon>
        <taxon>Ralstonia solanacearum species complex</taxon>
    </lineage>
</organism>
<dbReference type="AlphaFoldDB" id="A0A0S4X251"/>
<dbReference type="EMBL" id="LN899820">
    <property type="protein sequence ID" value="CUV57898.1"/>
    <property type="molecule type" value="Genomic_DNA"/>
</dbReference>
<name>A0A0S4X251_RALSL</name>
<proteinExistence type="predicted"/>